<feature type="compositionally biased region" description="Basic and acidic residues" evidence="13">
    <location>
        <begin position="82"/>
        <end position="92"/>
    </location>
</feature>
<feature type="region of interest" description="Disordered" evidence="13">
    <location>
        <begin position="963"/>
        <end position="995"/>
    </location>
</feature>
<feature type="coiled-coil region" evidence="12">
    <location>
        <begin position="402"/>
        <end position="471"/>
    </location>
</feature>
<keyword evidence="8 12" id="KW-0175">Coiled coil</keyword>
<dbReference type="GO" id="GO:0003697">
    <property type="term" value="F:single-stranded DNA binding"/>
    <property type="evidence" value="ECO:0007669"/>
    <property type="project" value="TreeGrafter"/>
</dbReference>
<protein>
    <recommendedName>
        <fullName evidence="14">RecF/RecN/SMC N-terminal domain-containing protein</fullName>
    </recommendedName>
</protein>
<reference evidence="15" key="1">
    <citation type="submission" date="2015-08" db="EMBL/GenBank/DDBJ databases">
        <authorList>
            <person name="Babu N.S."/>
            <person name="Beckwith C.J."/>
            <person name="Beseler K.G."/>
            <person name="Brison A."/>
            <person name="Carone J.V."/>
            <person name="Caskin T.P."/>
            <person name="Diamond M."/>
            <person name="Durham M.E."/>
            <person name="Foxe J.M."/>
            <person name="Go M."/>
            <person name="Henderson B.A."/>
            <person name="Jones I.B."/>
            <person name="McGettigan J.A."/>
            <person name="Micheletti S.J."/>
            <person name="Nasrallah M.E."/>
            <person name="Ortiz D."/>
            <person name="Piller C.R."/>
            <person name="Privatt S.R."/>
            <person name="Schneider S.L."/>
            <person name="Sharp S."/>
            <person name="Smith T.C."/>
            <person name="Stanton J.D."/>
            <person name="Ullery H.E."/>
            <person name="Wilson R.J."/>
            <person name="Serrano M.G."/>
            <person name="Buck G."/>
            <person name="Lee V."/>
            <person name="Wang Y."/>
            <person name="Carvalho R."/>
            <person name="Voegtly L."/>
            <person name="Shi R."/>
            <person name="Duckworth R."/>
            <person name="Johnson A."/>
            <person name="Loviza R."/>
            <person name="Walstead R."/>
            <person name="Shah Z."/>
            <person name="Kiflezghi M."/>
            <person name="Wade K."/>
            <person name="Ball S.L."/>
            <person name="Bradley K.W."/>
            <person name="Asai D.J."/>
            <person name="Bowman C.A."/>
            <person name="Russell D.A."/>
            <person name="Pope W.H."/>
            <person name="Jacobs-Sera D."/>
            <person name="Hendrix R.W."/>
            <person name="Hatfull G.F."/>
        </authorList>
    </citation>
    <scope>NUCLEOTIDE SEQUENCE</scope>
</reference>
<feature type="coiled-coil region" evidence="12">
    <location>
        <begin position="757"/>
        <end position="880"/>
    </location>
</feature>
<dbReference type="Gene3D" id="3.40.50.300">
    <property type="entry name" value="P-loop containing nucleotide triphosphate hydrolases"/>
    <property type="match status" value="2"/>
</dbReference>
<dbReference type="InterPro" id="IPR027417">
    <property type="entry name" value="P-loop_NTPase"/>
</dbReference>
<comment type="similarity">
    <text evidence="3">Belongs to the SMC family. SMC6 subfamily.</text>
</comment>
<evidence type="ECO:0000256" key="13">
    <source>
        <dbReference type="SAM" id="MobiDB-lite"/>
    </source>
</evidence>
<keyword evidence="6" id="KW-0227">DNA damage</keyword>
<organism evidence="15">
    <name type="scientific">Auxenochlorella protothecoides</name>
    <name type="common">Green microalga</name>
    <name type="synonym">Chlorella protothecoides</name>
    <dbReference type="NCBI Taxonomy" id="3075"/>
    <lineage>
        <taxon>Eukaryota</taxon>
        <taxon>Viridiplantae</taxon>
        <taxon>Chlorophyta</taxon>
        <taxon>core chlorophytes</taxon>
        <taxon>Trebouxiophyceae</taxon>
        <taxon>Chlorellales</taxon>
        <taxon>Chlorellaceae</taxon>
        <taxon>Auxenochlorella</taxon>
    </lineage>
</organism>
<feature type="compositionally biased region" description="Gly residues" evidence="13">
    <location>
        <begin position="966"/>
        <end position="976"/>
    </location>
</feature>
<keyword evidence="11" id="KW-0539">Nucleus</keyword>
<sequence>MREVLGPVDNQTMPPGTQLPSPPGGGMCRGPSTRSRRKTMTSPRRLGPSPGTGHGGVEPLASQPDPKRARPGSEVTILVGGDENRAVEEPAATRDAQSDVEEPEVAEEEQVEQAQVEAEAPLPSGQARAGQVATITLVNFMCHEHLTMDFGPNVTFISGSNGSGKSAALTALQCCLGARARDTGRFKSVHGFVKHGMPYALVSVTLCNEGPDAYRAEELGPRITIERRINSGTGGHIKIRDAQGRERMSGAKEVTALMDHFCINAANPVVVLTQDLARGFAGQASEGAKFQFFEEAMHFQEIGANLRLANERLECMLAANKGDEAGLQGAEADLGAKKSRLELLRGVEAWRATHVKLAKGLVWKAVAETEADIQEVERDLATTFPESAEQARADAKAACARKDELDVAISREEAKVNDLKEAIEGVTQTVQALRAKKAAGVQELSSARADLRRLEGELAGMRSEHQSMAEAISEVDGRGAAEQRARLERSGAAVRAAELEAEAACAAVATHRLSMQEGAARHEAARAAQQAATRAAVRAERGVGAAEDALRALGQARRDPVQRFGGAAAAQVRRAIEAAPRSFARRPIGPVGAALALNDDVWALAVECAIGRTLPNFLVHSHEDARALRTLMTRCNCRATVIVYNFDHPPHVVPAHLAAAPDVLTVERALVFPPGAEGSVLRNVLMDHQNIERVVLERTADDALRRMRDLAFMRRHQITSVWSAGGHQAYLRGSNEVLTAPNRRLVPSLARDTSQAEAMAQQDLAEARAQLEQQRAEERRLASEAAACAALRHQAEAGMQQAREHLSQLEQGLADARTQAEAVREEAVAGENDSHAKRLAELAGDIASSAVQAEARRDAVARLEAAQAELEARWQEAQGAAPASARELEKAQTVIEDCARERALCHEKETEAWAHLDQVEQSSERAQAVLDQLEAVLIQQLASAERVCPLAEGEAALEALTREVGEGGGPNLGARGGDGRPGEATDSAVPDPTAADPLSTRALLAWLTQLSARIARREREAGAALGDLQLEVTRGERRLAAMRGAHARSDAMCSLLRASARERVKKLRRLQRSVATLLDRHFGSYLGMRGHAGSVTVDYETRRLRMEVHIAGGARVTDMNALSGGERSIATVCLIMAMGYVGQGAPFSCMDEFDVFMDAINRRVALQFLLEFAYKFQDRQFIYLTPQDLTALHEAEENLVATKKISLPPGFLRTVRMRAPRSEAS</sequence>
<dbReference type="GO" id="GO:0003684">
    <property type="term" value="F:damaged DNA binding"/>
    <property type="evidence" value="ECO:0007669"/>
    <property type="project" value="TreeGrafter"/>
</dbReference>
<dbReference type="PANTHER" id="PTHR19306:SF6">
    <property type="entry name" value="STRUCTURAL MAINTENANCE OF CHROMOSOMES PROTEIN 6"/>
    <property type="match status" value="1"/>
</dbReference>
<evidence type="ECO:0000256" key="5">
    <source>
        <dbReference type="ARBA" id="ARBA00022741"/>
    </source>
</evidence>
<evidence type="ECO:0000256" key="7">
    <source>
        <dbReference type="ARBA" id="ARBA00022840"/>
    </source>
</evidence>
<evidence type="ECO:0000256" key="12">
    <source>
        <dbReference type="SAM" id="Coils"/>
    </source>
</evidence>
<feature type="compositionally biased region" description="Acidic residues" evidence="13">
    <location>
        <begin position="98"/>
        <end position="107"/>
    </location>
</feature>
<evidence type="ECO:0000256" key="9">
    <source>
        <dbReference type="ARBA" id="ARBA00023172"/>
    </source>
</evidence>
<dbReference type="GO" id="GO:0035861">
    <property type="term" value="C:site of double-strand break"/>
    <property type="evidence" value="ECO:0007669"/>
    <property type="project" value="TreeGrafter"/>
</dbReference>
<dbReference type="Pfam" id="PF02463">
    <property type="entry name" value="SMC_N"/>
    <property type="match status" value="1"/>
</dbReference>
<name>A0A1D1ZSG3_AUXPR</name>
<dbReference type="AlphaFoldDB" id="A0A1D1ZSG3"/>
<dbReference type="EMBL" id="GDKF01008740">
    <property type="protein sequence ID" value="JAT69882.1"/>
    <property type="molecule type" value="Transcribed_RNA"/>
</dbReference>
<keyword evidence="7" id="KW-0067">ATP-binding</keyword>
<evidence type="ECO:0000256" key="6">
    <source>
        <dbReference type="ARBA" id="ARBA00022763"/>
    </source>
</evidence>
<dbReference type="GO" id="GO:0030915">
    <property type="term" value="C:Smc5-Smc6 complex"/>
    <property type="evidence" value="ECO:0007669"/>
    <property type="project" value="TreeGrafter"/>
</dbReference>
<evidence type="ECO:0000256" key="3">
    <source>
        <dbReference type="ARBA" id="ARBA00006793"/>
    </source>
</evidence>
<keyword evidence="9" id="KW-0233">DNA recombination</keyword>
<evidence type="ECO:0000256" key="10">
    <source>
        <dbReference type="ARBA" id="ARBA00023204"/>
    </source>
</evidence>
<evidence type="ECO:0000256" key="1">
    <source>
        <dbReference type="ARBA" id="ARBA00004123"/>
    </source>
</evidence>
<feature type="region of interest" description="Disordered" evidence="13">
    <location>
        <begin position="1"/>
        <end position="107"/>
    </location>
</feature>
<keyword evidence="10" id="KW-0234">DNA repair</keyword>
<accession>A0A1D1ZSG3</accession>
<evidence type="ECO:0000256" key="4">
    <source>
        <dbReference type="ARBA" id="ARBA00022454"/>
    </source>
</evidence>
<evidence type="ECO:0000259" key="14">
    <source>
        <dbReference type="Pfam" id="PF02463"/>
    </source>
</evidence>
<dbReference type="GO" id="GO:0005524">
    <property type="term" value="F:ATP binding"/>
    <property type="evidence" value="ECO:0007669"/>
    <property type="project" value="UniProtKB-KW"/>
</dbReference>
<keyword evidence="5" id="KW-0547">Nucleotide-binding</keyword>
<evidence type="ECO:0000256" key="11">
    <source>
        <dbReference type="ARBA" id="ARBA00023242"/>
    </source>
</evidence>
<evidence type="ECO:0000256" key="2">
    <source>
        <dbReference type="ARBA" id="ARBA00004286"/>
    </source>
</evidence>
<keyword evidence="4" id="KW-0158">Chromosome</keyword>
<comment type="subcellular location">
    <subcellularLocation>
        <location evidence="2">Chromosome</location>
    </subcellularLocation>
    <subcellularLocation>
        <location evidence="1">Nucleus</location>
    </subcellularLocation>
</comment>
<evidence type="ECO:0000256" key="8">
    <source>
        <dbReference type="ARBA" id="ARBA00023054"/>
    </source>
</evidence>
<gene>
    <name evidence="15" type="ORF">g.41493</name>
</gene>
<dbReference type="GO" id="GO:0051276">
    <property type="term" value="P:chromosome organization"/>
    <property type="evidence" value="ECO:0007669"/>
    <property type="project" value="UniProtKB-ARBA"/>
</dbReference>
<feature type="compositionally biased region" description="Polar residues" evidence="13">
    <location>
        <begin position="9"/>
        <end position="19"/>
    </location>
</feature>
<proteinExistence type="inferred from homology"/>
<feature type="domain" description="RecF/RecN/SMC N-terminal" evidence="14">
    <location>
        <begin position="133"/>
        <end position="1188"/>
    </location>
</feature>
<evidence type="ECO:0000313" key="15">
    <source>
        <dbReference type="EMBL" id="JAT69882.1"/>
    </source>
</evidence>
<dbReference type="GO" id="GO:0000724">
    <property type="term" value="P:double-strand break repair via homologous recombination"/>
    <property type="evidence" value="ECO:0007669"/>
    <property type="project" value="TreeGrafter"/>
</dbReference>
<dbReference type="InterPro" id="IPR003395">
    <property type="entry name" value="RecF/RecN/SMC_N"/>
</dbReference>
<dbReference type="SUPFAM" id="SSF52540">
    <property type="entry name" value="P-loop containing nucleoside triphosphate hydrolases"/>
    <property type="match status" value="1"/>
</dbReference>
<dbReference type="GO" id="GO:0005634">
    <property type="term" value="C:nucleus"/>
    <property type="evidence" value="ECO:0007669"/>
    <property type="project" value="UniProtKB-SubCell"/>
</dbReference>
<dbReference type="PANTHER" id="PTHR19306">
    <property type="entry name" value="STRUCTURAL MAINTENANCE OF CHROMOSOMES 5,6 SMC5, SMC6"/>
    <property type="match status" value="1"/>
</dbReference>